<evidence type="ECO:0000256" key="2">
    <source>
        <dbReference type="PROSITE-ProRule" id="PRU01379"/>
    </source>
</evidence>
<dbReference type="Proteomes" id="UP000075840">
    <property type="component" value="Unassembled WGS sequence"/>
</dbReference>
<comment type="similarity">
    <text evidence="1 2">Belongs to the peptidase M14 family.</text>
</comment>
<dbReference type="GO" id="GO:0008270">
    <property type="term" value="F:zinc ion binding"/>
    <property type="evidence" value="ECO:0007669"/>
    <property type="project" value="InterPro"/>
</dbReference>
<dbReference type="SUPFAM" id="SSF53187">
    <property type="entry name" value="Zn-dependent exopeptidases"/>
    <property type="match status" value="1"/>
</dbReference>
<evidence type="ECO:0000259" key="3">
    <source>
        <dbReference type="PROSITE" id="PS52035"/>
    </source>
</evidence>
<reference evidence="4" key="1">
    <citation type="submission" date="2022-08" db="UniProtKB">
        <authorList>
            <consortium name="EnsemblMetazoa"/>
        </authorList>
    </citation>
    <scope>IDENTIFICATION</scope>
    <source>
        <strain evidence="4">Dongola</strain>
    </source>
</reference>
<name>A0A182IA98_ANOAR</name>
<evidence type="ECO:0000313" key="5">
    <source>
        <dbReference type="Proteomes" id="UP000075840"/>
    </source>
</evidence>
<evidence type="ECO:0000313" key="4">
    <source>
        <dbReference type="EnsemblMetazoa" id="AARA010509-PA"/>
    </source>
</evidence>
<dbReference type="GO" id="GO:0006508">
    <property type="term" value="P:proteolysis"/>
    <property type="evidence" value="ECO:0007669"/>
    <property type="project" value="InterPro"/>
</dbReference>
<dbReference type="GO" id="GO:0004181">
    <property type="term" value="F:metallocarboxypeptidase activity"/>
    <property type="evidence" value="ECO:0007669"/>
    <property type="project" value="InterPro"/>
</dbReference>
<dbReference type="Gene3D" id="3.40.630.10">
    <property type="entry name" value="Zn peptidases"/>
    <property type="match status" value="1"/>
</dbReference>
<accession>A0A182IA98</accession>
<dbReference type="InterPro" id="IPR000834">
    <property type="entry name" value="Peptidase_M14"/>
</dbReference>
<dbReference type="Pfam" id="PF00246">
    <property type="entry name" value="Peptidase_M14"/>
    <property type="match status" value="1"/>
</dbReference>
<keyword evidence="5" id="KW-1185">Reference proteome</keyword>
<comment type="caution">
    <text evidence="2">Lacks conserved residue(s) required for the propagation of feature annotation.</text>
</comment>
<proteinExistence type="inferred from homology"/>
<sequence length="83" mass="8950">MGQAGLDALRAEPGEFLYALEPVTGPATYGTGTGYARYGAGIRYSYTLRLPDRGTHGFLLPPSSIVPIGRDTLELLRGMLDYN</sequence>
<dbReference type="EnsemblMetazoa" id="AARA010509-RA">
    <property type="protein sequence ID" value="AARA010509-PA"/>
    <property type="gene ID" value="AARA010509"/>
</dbReference>
<dbReference type="AlphaFoldDB" id="A0A182IA98"/>
<dbReference type="EMBL" id="APCN01001135">
    <property type="status" value="NOT_ANNOTATED_CDS"/>
    <property type="molecule type" value="Genomic_DNA"/>
</dbReference>
<evidence type="ECO:0000256" key="1">
    <source>
        <dbReference type="ARBA" id="ARBA00005988"/>
    </source>
</evidence>
<dbReference type="PROSITE" id="PS52035">
    <property type="entry name" value="PEPTIDASE_M14"/>
    <property type="match status" value="1"/>
</dbReference>
<dbReference type="VEuPathDB" id="VectorBase:AARA010509"/>
<organism evidence="4 5">
    <name type="scientific">Anopheles arabiensis</name>
    <name type="common">Mosquito</name>
    <dbReference type="NCBI Taxonomy" id="7173"/>
    <lineage>
        <taxon>Eukaryota</taxon>
        <taxon>Metazoa</taxon>
        <taxon>Ecdysozoa</taxon>
        <taxon>Arthropoda</taxon>
        <taxon>Hexapoda</taxon>
        <taxon>Insecta</taxon>
        <taxon>Pterygota</taxon>
        <taxon>Neoptera</taxon>
        <taxon>Endopterygota</taxon>
        <taxon>Diptera</taxon>
        <taxon>Nematocera</taxon>
        <taxon>Culicoidea</taxon>
        <taxon>Culicidae</taxon>
        <taxon>Anophelinae</taxon>
        <taxon>Anopheles</taxon>
    </lineage>
</organism>
<feature type="domain" description="Peptidase M14" evidence="3">
    <location>
        <begin position="1"/>
        <end position="83"/>
    </location>
</feature>
<dbReference type="VEuPathDB" id="VectorBase:AARA21_006022"/>
<protein>
    <recommendedName>
        <fullName evidence="3">Peptidase M14 domain-containing protein</fullName>
    </recommendedName>
</protein>